<dbReference type="AlphaFoldDB" id="A0A9P4U3J3"/>
<dbReference type="OrthoDB" id="5422579at2759"/>
<evidence type="ECO:0000313" key="2">
    <source>
        <dbReference type="Proteomes" id="UP000800235"/>
    </source>
</evidence>
<dbReference type="SUPFAM" id="SSF52047">
    <property type="entry name" value="RNI-like"/>
    <property type="match status" value="1"/>
</dbReference>
<sequence length="262" mass="30594">MRRKMLIWRNIWIKTQGYAWKVCGLLNWSFFEQKARLRSLVTAYGSLSSIHLDIGTLTLYDESDNHACQELLAKTGVLSNFLRAMPHLQCLKLRFQPLYECEPVLKDLPEDGIHKYAARLEHIIPTSFTWPNLRKLWLAGVDMQEDLLFEVLLRHKDTLRHLELEKCALQGSWVRLLPKIQKTSTLSLGYLYGLTKAYGRTPEEDEEWAIRHFDDDEEEDVFDPFRQALSAWFKEGGNCPLSKENITSRRCGWTSFLDPSDE</sequence>
<dbReference type="InterPro" id="IPR032675">
    <property type="entry name" value="LRR_dom_sf"/>
</dbReference>
<keyword evidence="2" id="KW-1185">Reference proteome</keyword>
<comment type="caution">
    <text evidence="1">The sequence shown here is derived from an EMBL/GenBank/DDBJ whole genome shotgun (WGS) entry which is preliminary data.</text>
</comment>
<dbReference type="EMBL" id="MU007014">
    <property type="protein sequence ID" value="KAF2435083.1"/>
    <property type="molecule type" value="Genomic_DNA"/>
</dbReference>
<accession>A0A9P4U3J3</accession>
<dbReference type="Gene3D" id="3.80.10.10">
    <property type="entry name" value="Ribonuclease Inhibitor"/>
    <property type="match status" value="1"/>
</dbReference>
<organism evidence="1 2">
    <name type="scientific">Tothia fuscella</name>
    <dbReference type="NCBI Taxonomy" id="1048955"/>
    <lineage>
        <taxon>Eukaryota</taxon>
        <taxon>Fungi</taxon>
        <taxon>Dikarya</taxon>
        <taxon>Ascomycota</taxon>
        <taxon>Pezizomycotina</taxon>
        <taxon>Dothideomycetes</taxon>
        <taxon>Pleosporomycetidae</taxon>
        <taxon>Venturiales</taxon>
        <taxon>Cylindrosympodiaceae</taxon>
        <taxon>Tothia</taxon>
    </lineage>
</organism>
<evidence type="ECO:0000313" key="1">
    <source>
        <dbReference type="EMBL" id="KAF2435083.1"/>
    </source>
</evidence>
<proteinExistence type="predicted"/>
<name>A0A9P4U3J3_9PEZI</name>
<reference evidence="1" key="1">
    <citation type="journal article" date="2020" name="Stud. Mycol.">
        <title>101 Dothideomycetes genomes: a test case for predicting lifestyles and emergence of pathogens.</title>
        <authorList>
            <person name="Haridas S."/>
            <person name="Albert R."/>
            <person name="Binder M."/>
            <person name="Bloem J."/>
            <person name="Labutti K."/>
            <person name="Salamov A."/>
            <person name="Andreopoulos B."/>
            <person name="Baker S."/>
            <person name="Barry K."/>
            <person name="Bills G."/>
            <person name="Bluhm B."/>
            <person name="Cannon C."/>
            <person name="Castanera R."/>
            <person name="Culley D."/>
            <person name="Daum C."/>
            <person name="Ezra D."/>
            <person name="Gonzalez J."/>
            <person name="Henrissat B."/>
            <person name="Kuo A."/>
            <person name="Liang C."/>
            <person name="Lipzen A."/>
            <person name="Lutzoni F."/>
            <person name="Magnuson J."/>
            <person name="Mondo S."/>
            <person name="Nolan M."/>
            <person name="Ohm R."/>
            <person name="Pangilinan J."/>
            <person name="Park H.-J."/>
            <person name="Ramirez L."/>
            <person name="Alfaro M."/>
            <person name="Sun H."/>
            <person name="Tritt A."/>
            <person name="Yoshinaga Y."/>
            <person name="Zwiers L.-H."/>
            <person name="Turgeon B."/>
            <person name="Goodwin S."/>
            <person name="Spatafora J."/>
            <person name="Crous P."/>
            <person name="Grigoriev I."/>
        </authorList>
    </citation>
    <scope>NUCLEOTIDE SEQUENCE</scope>
    <source>
        <strain evidence="1">CBS 130266</strain>
    </source>
</reference>
<gene>
    <name evidence="1" type="ORF">EJ08DRAFT_389041</name>
</gene>
<dbReference type="Proteomes" id="UP000800235">
    <property type="component" value="Unassembled WGS sequence"/>
</dbReference>
<protein>
    <submittedName>
        <fullName evidence="1">Uncharacterized protein</fullName>
    </submittedName>
</protein>